<name>A0A1A9I8U0_9BACT</name>
<dbReference type="AlphaFoldDB" id="A0A1A9I8U0"/>
<dbReference type="EMBL" id="CP015772">
    <property type="protein sequence ID" value="ANH83130.1"/>
    <property type="molecule type" value="Genomic_DNA"/>
</dbReference>
<organism evidence="1 2">
    <name type="scientific">Niabella ginsenosidivorans</name>
    <dbReference type="NCBI Taxonomy" id="1176587"/>
    <lineage>
        <taxon>Bacteria</taxon>
        <taxon>Pseudomonadati</taxon>
        <taxon>Bacteroidota</taxon>
        <taxon>Chitinophagia</taxon>
        <taxon>Chitinophagales</taxon>
        <taxon>Chitinophagaceae</taxon>
        <taxon>Niabella</taxon>
    </lineage>
</organism>
<protein>
    <submittedName>
        <fullName evidence="1">Uncharacterized protein</fullName>
    </submittedName>
</protein>
<dbReference type="KEGG" id="nia:A8C56_21015"/>
<dbReference type="STRING" id="1176587.A8C56_21015"/>
<reference evidence="1 2" key="1">
    <citation type="submission" date="2016-05" db="EMBL/GenBank/DDBJ databases">
        <title>Niabella ginsenosidivorans BS26 whole genome sequencing.</title>
        <authorList>
            <person name="Im W.T."/>
            <person name="Siddiqi M.Z."/>
        </authorList>
    </citation>
    <scope>NUCLEOTIDE SEQUENCE [LARGE SCALE GENOMIC DNA]</scope>
    <source>
        <strain evidence="1 2">BS26</strain>
    </source>
</reference>
<accession>A0A1A9I8U0</accession>
<evidence type="ECO:0000313" key="2">
    <source>
        <dbReference type="Proteomes" id="UP000077667"/>
    </source>
</evidence>
<gene>
    <name evidence="1" type="ORF">A8C56_21015</name>
</gene>
<evidence type="ECO:0000313" key="1">
    <source>
        <dbReference type="EMBL" id="ANH83130.1"/>
    </source>
</evidence>
<keyword evidence="2" id="KW-1185">Reference proteome</keyword>
<dbReference type="Proteomes" id="UP000077667">
    <property type="component" value="Chromosome"/>
</dbReference>
<sequence length="263" mass="30404">MEEYKEIMLLKKDQIESGYSGAIKRMPLKLNYLLPLLFSFCHAQKTYNDLQGAGYKGNVKTITIYSYSEDSASVADRLRLTGKVVFYYNRVGNVDSSSQYLKWRANGKLEKLYDTYISFQRGKRLEVTHNYLCDETDTTKQILINDSIYKTSSTKKCSKQMIITECNIDGEGKLKRIKMSVFEKGTCPVLTQTTEYYGKRSDGFYSGCIVTITDKLDKNEKTIFHSTYADFDKHRNPGKIIYTGTSKGEPPKQTMEIYEYQYY</sequence>
<proteinExistence type="predicted"/>
<dbReference type="RefSeq" id="WP_067760417.1">
    <property type="nucleotide sequence ID" value="NZ_CP015772.1"/>
</dbReference>